<dbReference type="AlphaFoldDB" id="A0A231HEF0"/>
<evidence type="ECO:0000313" key="1">
    <source>
        <dbReference type="EMBL" id="OXR47353.1"/>
    </source>
</evidence>
<sequence>MAWTAAQLDRIGSSEELEITSYYENGALRDWTTIWVVRVDNDLYIRSAYGQSGGWYRHAMHTRGARVRAHGVETDVTLHPVTESYINDRVRKAYESKYRDQPIALEPMLAPAAENTTLRVDPVG</sequence>
<evidence type="ECO:0008006" key="3">
    <source>
        <dbReference type="Google" id="ProtNLM"/>
    </source>
</evidence>
<dbReference type="RefSeq" id="WP_094024232.1">
    <property type="nucleotide sequence ID" value="NZ_NGAF01000001.1"/>
</dbReference>
<dbReference type="EMBL" id="NGAF01000001">
    <property type="protein sequence ID" value="OXR47353.1"/>
    <property type="molecule type" value="Genomic_DNA"/>
</dbReference>
<keyword evidence="2" id="KW-1185">Reference proteome</keyword>
<dbReference type="Pfam" id="PF10012">
    <property type="entry name" value="DUF2255"/>
    <property type="match status" value="1"/>
</dbReference>
<evidence type="ECO:0000313" key="2">
    <source>
        <dbReference type="Proteomes" id="UP000215506"/>
    </source>
</evidence>
<reference evidence="1 2" key="1">
    <citation type="submission" date="2017-07" db="EMBL/GenBank/DDBJ databases">
        <title>First draft Genome Sequence of Nocardia cerradoensis isolated from human infection.</title>
        <authorList>
            <person name="Carrasco G."/>
        </authorList>
    </citation>
    <scope>NUCLEOTIDE SEQUENCE [LARGE SCALE GENOMIC DNA]</scope>
    <source>
        <strain evidence="1 2">CNM20130759</strain>
    </source>
</reference>
<proteinExistence type="predicted"/>
<organism evidence="1 2">
    <name type="scientific">Nocardia cerradoensis</name>
    <dbReference type="NCBI Taxonomy" id="85688"/>
    <lineage>
        <taxon>Bacteria</taxon>
        <taxon>Bacillati</taxon>
        <taxon>Actinomycetota</taxon>
        <taxon>Actinomycetes</taxon>
        <taxon>Mycobacteriales</taxon>
        <taxon>Nocardiaceae</taxon>
        <taxon>Nocardia</taxon>
    </lineage>
</organism>
<name>A0A231HEF0_9NOCA</name>
<dbReference type="InterPro" id="IPR016888">
    <property type="entry name" value="UCP028498"/>
</dbReference>
<protein>
    <recommendedName>
        <fullName evidence="3">DUF2255 domain-containing protein</fullName>
    </recommendedName>
</protein>
<dbReference type="Proteomes" id="UP000215506">
    <property type="component" value="Unassembled WGS sequence"/>
</dbReference>
<comment type="caution">
    <text evidence="1">The sequence shown here is derived from an EMBL/GenBank/DDBJ whole genome shotgun (WGS) entry which is preliminary data.</text>
</comment>
<gene>
    <name evidence="1" type="ORF">B7C42_00476</name>
</gene>
<accession>A0A231HEF0</accession>